<comment type="similarity">
    <text evidence="5">Belongs to the 4-toluene sulfonate uptake permease (TSUP) (TC 2.A.102) family.</text>
</comment>
<dbReference type="KEGG" id="dog:HP555_10405"/>
<evidence type="ECO:0000256" key="3">
    <source>
        <dbReference type="ARBA" id="ARBA00022989"/>
    </source>
</evidence>
<evidence type="ECO:0000256" key="1">
    <source>
        <dbReference type="ARBA" id="ARBA00004141"/>
    </source>
</evidence>
<organism evidence="6 7">
    <name type="scientific">Desulfobulbus oligotrophicus</name>
    <dbReference type="NCBI Taxonomy" id="1909699"/>
    <lineage>
        <taxon>Bacteria</taxon>
        <taxon>Pseudomonadati</taxon>
        <taxon>Thermodesulfobacteriota</taxon>
        <taxon>Desulfobulbia</taxon>
        <taxon>Desulfobulbales</taxon>
        <taxon>Desulfobulbaceae</taxon>
        <taxon>Desulfobulbus</taxon>
    </lineage>
</organism>
<keyword evidence="7" id="KW-1185">Reference proteome</keyword>
<gene>
    <name evidence="6" type="ORF">HP555_10405</name>
</gene>
<evidence type="ECO:0000313" key="6">
    <source>
        <dbReference type="EMBL" id="QQG66241.1"/>
    </source>
</evidence>
<feature type="transmembrane region" description="Helical" evidence="5">
    <location>
        <begin position="249"/>
        <end position="266"/>
    </location>
</feature>
<dbReference type="EMBL" id="CP054140">
    <property type="protein sequence ID" value="QQG66241.1"/>
    <property type="molecule type" value="Genomic_DNA"/>
</dbReference>
<evidence type="ECO:0000313" key="7">
    <source>
        <dbReference type="Proteomes" id="UP000596092"/>
    </source>
</evidence>
<evidence type="ECO:0000256" key="2">
    <source>
        <dbReference type="ARBA" id="ARBA00022692"/>
    </source>
</evidence>
<feature type="transmembrane region" description="Helical" evidence="5">
    <location>
        <begin position="211"/>
        <end position="237"/>
    </location>
</feature>
<dbReference type="GO" id="GO:0005886">
    <property type="term" value="C:plasma membrane"/>
    <property type="evidence" value="ECO:0007669"/>
    <property type="project" value="UniProtKB-SubCell"/>
</dbReference>
<evidence type="ECO:0000256" key="4">
    <source>
        <dbReference type="ARBA" id="ARBA00023136"/>
    </source>
</evidence>
<dbReference type="AlphaFoldDB" id="A0A7T5VED4"/>
<dbReference type="PANTHER" id="PTHR43483:SF3">
    <property type="entry name" value="MEMBRANE TRANSPORTER PROTEIN HI_0806-RELATED"/>
    <property type="match status" value="1"/>
</dbReference>
<accession>A0A7T5VED4</accession>
<dbReference type="Proteomes" id="UP000596092">
    <property type="component" value="Chromosome"/>
</dbReference>
<feature type="transmembrane region" description="Helical" evidence="5">
    <location>
        <begin position="6"/>
        <end position="37"/>
    </location>
</feature>
<keyword evidence="5" id="KW-1003">Cell membrane</keyword>
<feature type="transmembrane region" description="Helical" evidence="5">
    <location>
        <begin position="178"/>
        <end position="199"/>
    </location>
</feature>
<keyword evidence="4 5" id="KW-0472">Membrane</keyword>
<name>A0A7T5VED4_9BACT</name>
<feature type="transmembrane region" description="Helical" evidence="5">
    <location>
        <begin position="49"/>
        <end position="70"/>
    </location>
</feature>
<dbReference type="Pfam" id="PF01925">
    <property type="entry name" value="TauE"/>
    <property type="match status" value="1"/>
</dbReference>
<proteinExistence type="inferred from homology"/>
<keyword evidence="2 5" id="KW-0812">Transmembrane</keyword>
<dbReference type="RefSeq" id="WP_199262207.1">
    <property type="nucleotide sequence ID" value="NZ_CP054140.1"/>
</dbReference>
<comment type="subcellular location">
    <subcellularLocation>
        <location evidence="5">Cell membrane</location>
        <topology evidence="5">Multi-pass membrane protein</topology>
    </subcellularLocation>
    <subcellularLocation>
        <location evidence="1">Membrane</location>
        <topology evidence="1">Multi-pass membrane protein</topology>
    </subcellularLocation>
</comment>
<reference evidence="6 7" key="1">
    <citation type="submission" date="2020-05" db="EMBL/GenBank/DDBJ databases">
        <title>Complete genome of Desulfobulbus oligotrophicus.</title>
        <authorList>
            <person name="Podar M."/>
        </authorList>
    </citation>
    <scope>NUCLEOTIDE SEQUENCE [LARGE SCALE GENOMIC DNA]</scope>
    <source>
        <strain evidence="6 7">Prop6</strain>
    </source>
</reference>
<dbReference type="PANTHER" id="PTHR43483">
    <property type="entry name" value="MEMBRANE TRANSPORTER PROTEIN HI_0806-RELATED"/>
    <property type="match status" value="1"/>
</dbReference>
<keyword evidence="3 5" id="KW-1133">Transmembrane helix</keyword>
<dbReference type="InterPro" id="IPR002781">
    <property type="entry name" value="TM_pro_TauE-like"/>
</dbReference>
<protein>
    <recommendedName>
        <fullName evidence="5">Probable membrane transporter protein</fullName>
    </recommendedName>
</protein>
<feature type="transmembrane region" description="Helical" evidence="5">
    <location>
        <begin position="82"/>
        <end position="101"/>
    </location>
</feature>
<feature type="transmembrane region" description="Helical" evidence="5">
    <location>
        <begin position="146"/>
        <end position="171"/>
    </location>
</feature>
<sequence>MSLELIVMYIVVGLIAGVLAGLLGVGGGVVIVPMLVFCFVKQGIQPDQIMHLALGTSLASIIFTSISSFMSHHRRGAVEWRIVKQIVPGILIGTFAGTFIAAQLSTNFLKAFFCVFLYAVATQMLLNKKPTSTRELPGSTGMFGVGSTIGVVSALVGIGGGSLSVPFMIWCNVPAHRAIGTSAAIGFPIAVAGAAGYIINNLQASGLPAYSFGYVYLPALVAIVCFSVLTAPLGARLAHALPVDKLKKIFAIFLYAVATRMVWSLIA</sequence>
<evidence type="ECO:0000256" key="5">
    <source>
        <dbReference type="RuleBase" id="RU363041"/>
    </source>
</evidence>